<proteinExistence type="predicted"/>
<dbReference type="InterPro" id="IPR032466">
    <property type="entry name" value="Metal_Hydrolase"/>
</dbReference>
<dbReference type="InterPro" id="IPR032465">
    <property type="entry name" value="ACMSD"/>
</dbReference>
<dbReference type="PANTHER" id="PTHR21240:SF28">
    <property type="entry name" value="ISO-OROTATE DECARBOXYLASE (EUROFUNG)"/>
    <property type="match status" value="1"/>
</dbReference>
<dbReference type="AlphaFoldDB" id="A0A327KW44"/>
<evidence type="ECO:0000259" key="3">
    <source>
        <dbReference type="Pfam" id="PF04909"/>
    </source>
</evidence>
<evidence type="ECO:0000256" key="2">
    <source>
        <dbReference type="SAM" id="MobiDB-lite"/>
    </source>
</evidence>
<name>A0A327KW44_9BRAD</name>
<keyword evidence="5" id="KW-1185">Reference proteome</keyword>
<feature type="region of interest" description="Disordered" evidence="2">
    <location>
        <begin position="1"/>
        <end position="32"/>
    </location>
</feature>
<keyword evidence="1" id="KW-0456">Lyase</keyword>
<dbReference type="GO" id="GO:0005737">
    <property type="term" value="C:cytoplasm"/>
    <property type="evidence" value="ECO:0007669"/>
    <property type="project" value="TreeGrafter"/>
</dbReference>
<protein>
    <recommendedName>
        <fullName evidence="3">Amidohydrolase-related domain-containing protein</fullName>
    </recommendedName>
</protein>
<feature type="domain" description="Amidohydrolase-related" evidence="3">
    <location>
        <begin position="40"/>
        <end position="363"/>
    </location>
</feature>
<evidence type="ECO:0000256" key="1">
    <source>
        <dbReference type="ARBA" id="ARBA00023239"/>
    </source>
</evidence>
<dbReference type="GO" id="GO:0016831">
    <property type="term" value="F:carboxy-lyase activity"/>
    <property type="evidence" value="ECO:0007669"/>
    <property type="project" value="InterPro"/>
</dbReference>
<dbReference type="Pfam" id="PF04909">
    <property type="entry name" value="Amidohydro_2"/>
    <property type="match status" value="1"/>
</dbReference>
<dbReference type="OrthoDB" id="149172at2"/>
<comment type="caution">
    <text evidence="4">The sequence shown here is derived from an EMBL/GenBank/DDBJ whole genome shotgun (WGS) entry which is preliminary data.</text>
</comment>
<evidence type="ECO:0000313" key="4">
    <source>
        <dbReference type="EMBL" id="RAI41933.1"/>
    </source>
</evidence>
<dbReference type="GO" id="GO:0016787">
    <property type="term" value="F:hydrolase activity"/>
    <property type="evidence" value="ECO:0007669"/>
    <property type="project" value="InterPro"/>
</dbReference>
<dbReference type="InterPro" id="IPR006680">
    <property type="entry name" value="Amidohydro-rel"/>
</dbReference>
<dbReference type="EMBL" id="NPEU01000007">
    <property type="protein sequence ID" value="RAI41933.1"/>
    <property type="molecule type" value="Genomic_DNA"/>
</dbReference>
<evidence type="ECO:0000313" key="5">
    <source>
        <dbReference type="Proteomes" id="UP000248863"/>
    </source>
</evidence>
<dbReference type="SUPFAM" id="SSF51556">
    <property type="entry name" value="Metallo-dependent hydrolases"/>
    <property type="match status" value="1"/>
</dbReference>
<dbReference type="GO" id="GO:0019748">
    <property type="term" value="P:secondary metabolic process"/>
    <property type="evidence" value="ECO:0007669"/>
    <property type="project" value="TreeGrafter"/>
</dbReference>
<dbReference type="Proteomes" id="UP000248863">
    <property type="component" value="Unassembled WGS sequence"/>
</dbReference>
<accession>A0A327KW44</accession>
<feature type="compositionally biased region" description="Basic and acidic residues" evidence="2">
    <location>
        <begin position="1"/>
        <end position="14"/>
    </location>
</feature>
<sequence length="368" mass="40227">MTAESDRLDVTPRDHRPHRGTFLTDMTDSQPTPASRPFAIDVHAHVIVPSVYAETKPHSLFARAEADPSLSPDQKAAVVARNDDIARRMADVSERLAAMDRTGVAVQVLSASLVHQCSWFAAPEESLAIEKRNNDAIAEIVKSAPHRFAGLGGVPLHAPDLAVAELERCVATLGLKGVQISSRVRDKEIGDPSLRPFWAKAEALGAVVYVHPSGNPDPRLAPYMMWNSLGQSIEETFAIASLFYEGVLDAFPDLRICISHGGGYMPFYTGRVTRNYIEKPATRRNMTKPPTDYLRMLHYDSCVYDPRALEILIETVGADRVLLGSDYPVGDPRPTEFISSAEFLTDAEKSAILAGNAARLYGITTATT</sequence>
<dbReference type="PANTHER" id="PTHR21240">
    <property type="entry name" value="2-AMINO-3-CARBOXYLMUCONATE-6-SEMIALDEHYDE DECARBOXYLASE"/>
    <property type="match status" value="1"/>
</dbReference>
<organism evidence="4 5">
    <name type="scientific">Rhodoplanes elegans</name>
    <dbReference type="NCBI Taxonomy" id="29408"/>
    <lineage>
        <taxon>Bacteria</taxon>
        <taxon>Pseudomonadati</taxon>
        <taxon>Pseudomonadota</taxon>
        <taxon>Alphaproteobacteria</taxon>
        <taxon>Hyphomicrobiales</taxon>
        <taxon>Nitrobacteraceae</taxon>
        <taxon>Rhodoplanes</taxon>
    </lineage>
</organism>
<gene>
    <name evidence="4" type="ORF">CH338_01710</name>
</gene>
<reference evidence="4 5" key="1">
    <citation type="submission" date="2017-07" db="EMBL/GenBank/DDBJ databases">
        <title>Draft Genome Sequences of Select Purple Nonsulfur Bacteria.</title>
        <authorList>
            <person name="Lasarre B."/>
            <person name="Mckinlay J.B."/>
        </authorList>
    </citation>
    <scope>NUCLEOTIDE SEQUENCE [LARGE SCALE GENOMIC DNA]</scope>
    <source>
        <strain evidence="4 5">DSM 11907</strain>
    </source>
</reference>
<dbReference type="Gene3D" id="3.20.20.140">
    <property type="entry name" value="Metal-dependent hydrolases"/>
    <property type="match status" value="1"/>
</dbReference>